<dbReference type="EMBL" id="MNAD01001237">
    <property type="protein sequence ID" value="OJT06936.1"/>
    <property type="molecule type" value="Genomic_DNA"/>
</dbReference>
<feature type="compositionally biased region" description="Low complexity" evidence="1">
    <location>
        <begin position="336"/>
        <end position="351"/>
    </location>
</feature>
<dbReference type="AlphaFoldDB" id="A0A1M2VHB3"/>
<gene>
    <name evidence="2" type="ORF">TRAPUB_2209</name>
</gene>
<accession>A0A1M2VHB3</accession>
<dbReference type="InterPro" id="IPR011009">
    <property type="entry name" value="Kinase-like_dom_sf"/>
</dbReference>
<feature type="compositionally biased region" description="Acidic residues" evidence="1">
    <location>
        <begin position="778"/>
        <end position="787"/>
    </location>
</feature>
<proteinExistence type="predicted"/>
<feature type="region of interest" description="Disordered" evidence="1">
    <location>
        <begin position="330"/>
        <end position="394"/>
    </location>
</feature>
<dbReference type="STRING" id="154538.A0A1M2VHB3"/>
<feature type="region of interest" description="Disordered" evidence="1">
    <location>
        <begin position="755"/>
        <end position="788"/>
    </location>
</feature>
<reference evidence="2 3" key="1">
    <citation type="submission" date="2016-10" db="EMBL/GenBank/DDBJ databases">
        <title>Genome sequence of the basidiomycete white-rot fungus Trametes pubescens.</title>
        <authorList>
            <person name="Makela M.R."/>
            <person name="Granchi Z."/>
            <person name="Peng M."/>
            <person name="De Vries R.P."/>
            <person name="Grigoriev I."/>
            <person name="Riley R."/>
            <person name="Hilden K."/>
        </authorList>
    </citation>
    <scope>NUCLEOTIDE SEQUENCE [LARGE SCALE GENOMIC DNA]</scope>
    <source>
        <strain evidence="2 3">FBCC735</strain>
    </source>
</reference>
<dbReference type="Proteomes" id="UP000184267">
    <property type="component" value="Unassembled WGS sequence"/>
</dbReference>
<evidence type="ECO:0008006" key="4">
    <source>
        <dbReference type="Google" id="ProtNLM"/>
    </source>
</evidence>
<protein>
    <recommendedName>
        <fullName evidence="4">Protein kinase domain-containing protein</fullName>
    </recommendedName>
</protein>
<feature type="region of interest" description="Disordered" evidence="1">
    <location>
        <begin position="687"/>
        <end position="718"/>
    </location>
</feature>
<dbReference type="OrthoDB" id="2687876at2759"/>
<feature type="compositionally biased region" description="Basic and acidic residues" evidence="1">
    <location>
        <begin position="359"/>
        <end position="375"/>
    </location>
</feature>
<feature type="compositionally biased region" description="Low complexity" evidence="1">
    <location>
        <begin position="649"/>
        <end position="666"/>
    </location>
</feature>
<feature type="region of interest" description="Disordered" evidence="1">
    <location>
        <begin position="637"/>
        <end position="675"/>
    </location>
</feature>
<sequence>MDAPEIPGDLLQQPAYMPMDKWRWTQNKPLSDAVTLRSISGTLPYALRAESRDEFLLAVVDATCATSIMRGKIDGTEVTYLCKSWSRASRDLWRGFYSELKLFSSPHYMRGMQGFIVPNIINLYESPSSISLLMELPHTSFWMEASADMPDVLKKVVYHHYIALHQRGILHGEPELRNMLIGGDGHVTLINFHAARARDSIPELGLEQANQRDFALELRQVAYKLDYDGARARENAKMARFLALEKRNKRLRERGRPADKPLLEEREEPFVPLDVWRKRWTNAPDAAPRRHVVPGQAPDELQRCIHSFEAVIEHMDHIETTEMVSPIIVRMPPSAPSSSGAGPSSPSAPSSSRKRKAGRAIEDAESPHKRARGDEGSDEPPPPPPSYERSSTTYDTGTSQILLRAQPTQKFPPKADFVRDFVDKPYNGPRGYYVPDPPTEARMSAMRIVHIRNTNAIQAGLQGLHYYRLDLPQVHGPAFKRSVPAGCHISLGALKRRRAAAEHPDTTEGMRAAKRVRFEQDRVAALMERRKVQFKEEVSFLEPPPQVPDYGRAIVDAPPGGWLREPAPAAVDEPPAAWLPEPVPAVVDEPPVAWLPEPAPAAEVRILRSILKSTPPVKGMTYDFSLWPTRSHGAADELDEAGSELSVRGSPPNAAAGPSASPLSDPDAPEGSGRILPFTGVAAERAAGSATERYDDASIADGSDGAASLSGPPSVPSLARTDEAFAAPAPWTVPFAERPGASMVRGTDASGVAGKWYRTQPWPRGGAGSPAGRVPLPEDSEEEETSEVEVILFKLSDSDE</sequence>
<evidence type="ECO:0000313" key="2">
    <source>
        <dbReference type="EMBL" id="OJT06936.1"/>
    </source>
</evidence>
<organism evidence="2 3">
    <name type="scientific">Trametes pubescens</name>
    <name type="common">White-rot fungus</name>
    <dbReference type="NCBI Taxonomy" id="154538"/>
    <lineage>
        <taxon>Eukaryota</taxon>
        <taxon>Fungi</taxon>
        <taxon>Dikarya</taxon>
        <taxon>Basidiomycota</taxon>
        <taxon>Agaricomycotina</taxon>
        <taxon>Agaricomycetes</taxon>
        <taxon>Polyporales</taxon>
        <taxon>Polyporaceae</taxon>
        <taxon>Trametes</taxon>
    </lineage>
</organism>
<name>A0A1M2VHB3_TRAPU</name>
<dbReference type="OMA" id="NFHAARA"/>
<evidence type="ECO:0000256" key="1">
    <source>
        <dbReference type="SAM" id="MobiDB-lite"/>
    </source>
</evidence>
<feature type="compositionally biased region" description="Low complexity" evidence="1">
    <location>
        <begin position="697"/>
        <end position="711"/>
    </location>
</feature>
<keyword evidence="3" id="KW-1185">Reference proteome</keyword>
<evidence type="ECO:0000313" key="3">
    <source>
        <dbReference type="Proteomes" id="UP000184267"/>
    </source>
</evidence>
<comment type="caution">
    <text evidence="2">The sequence shown here is derived from an EMBL/GenBank/DDBJ whole genome shotgun (WGS) entry which is preliminary data.</text>
</comment>
<dbReference type="SUPFAM" id="SSF56112">
    <property type="entry name" value="Protein kinase-like (PK-like)"/>
    <property type="match status" value="1"/>
</dbReference>